<evidence type="ECO:0000313" key="2">
    <source>
        <dbReference type="EMBL" id="KKR44984.1"/>
    </source>
</evidence>
<feature type="transmembrane region" description="Helical" evidence="1">
    <location>
        <begin position="206"/>
        <end position="225"/>
    </location>
</feature>
<keyword evidence="1" id="KW-0812">Transmembrane</keyword>
<organism evidence="2 3">
    <name type="scientific">Candidatus Woesebacteria bacterium GW2011_GWB1_40_12</name>
    <dbReference type="NCBI Taxonomy" id="1618576"/>
    <lineage>
        <taxon>Bacteria</taxon>
        <taxon>Candidatus Woeseibacteriota</taxon>
    </lineage>
</organism>
<dbReference type="AlphaFoldDB" id="A0A0G0QX61"/>
<reference evidence="2 3" key="1">
    <citation type="journal article" date="2015" name="Nature">
        <title>rRNA introns, odd ribosomes, and small enigmatic genomes across a large radiation of phyla.</title>
        <authorList>
            <person name="Brown C.T."/>
            <person name="Hug L.A."/>
            <person name="Thomas B.C."/>
            <person name="Sharon I."/>
            <person name="Castelle C.J."/>
            <person name="Singh A."/>
            <person name="Wilkins M.J."/>
            <person name="Williams K.H."/>
            <person name="Banfield J.F."/>
        </authorList>
    </citation>
    <scope>NUCLEOTIDE SEQUENCE [LARGE SCALE GENOMIC DNA]</scope>
</reference>
<dbReference type="PANTHER" id="PTHR36833">
    <property type="entry name" value="SLR0610 PROTEIN-RELATED"/>
    <property type="match status" value="1"/>
</dbReference>
<name>A0A0G0QX61_9BACT</name>
<feature type="transmembrane region" description="Helical" evidence="1">
    <location>
        <begin position="66"/>
        <end position="84"/>
    </location>
</feature>
<evidence type="ECO:0000256" key="1">
    <source>
        <dbReference type="SAM" id="Phobius"/>
    </source>
</evidence>
<dbReference type="Pfam" id="PF06182">
    <property type="entry name" value="ABC2_membrane_6"/>
    <property type="match status" value="1"/>
</dbReference>
<dbReference type="Proteomes" id="UP000034215">
    <property type="component" value="Unassembled WGS sequence"/>
</dbReference>
<dbReference type="InterPro" id="IPR010390">
    <property type="entry name" value="ABC-2_transporter-like"/>
</dbReference>
<dbReference type="PANTHER" id="PTHR36833:SF1">
    <property type="entry name" value="INTEGRAL MEMBRANE TRANSPORT PROTEIN"/>
    <property type="match status" value="1"/>
</dbReference>
<feature type="transmembrane region" description="Helical" evidence="1">
    <location>
        <begin position="231"/>
        <end position="251"/>
    </location>
</feature>
<feature type="transmembrane region" description="Helical" evidence="1">
    <location>
        <begin position="120"/>
        <end position="141"/>
    </location>
</feature>
<evidence type="ECO:0000313" key="3">
    <source>
        <dbReference type="Proteomes" id="UP000034215"/>
    </source>
</evidence>
<keyword evidence="1" id="KW-0472">Membrane</keyword>
<dbReference type="EMBL" id="LBYA01000001">
    <property type="protein sequence ID" value="KKR44984.1"/>
    <property type="molecule type" value="Genomic_DNA"/>
</dbReference>
<keyword evidence="1" id="KW-1133">Transmembrane helix</keyword>
<comment type="caution">
    <text evidence="2">The sequence shown here is derived from an EMBL/GenBank/DDBJ whole genome shotgun (WGS) entry which is preliminary data.</text>
</comment>
<gene>
    <name evidence="2" type="ORF">UT76_C0001G0037</name>
</gene>
<accession>A0A0G0QX61</accession>
<protein>
    <submittedName>
        <fullName evidence="2">Uncharacterized protein</fullName>
    </submittedName>
</protein>
<sequence length="263" mass="29707">MAKKLKKYLKIWWMMSVNSFSVVLGQKYALIIFLTGKIFRFSFFFLFIYFLLKGTGQIAGYSSDQIIFFFLTFNIIEVVTQFLFREVYKFRSMIIKGDFDLVLVKPVNSLFRVLMGGADIIDLITIPPLVILTVIYGISFHPALAEVLIYLALLMNGFLIATAFHITILAFAIITLEIDHAVMIYRDITSLGKFPVDIYKEPLKGLLTYLVPVGIMVGLPAKAIMGLITPVGIIIAILIGVLSMFFALRFWNFALTKYTSASS</sequence>
<proteinExistence type="predicted"/>
<feature type="transmembrane region" description="Helical" evidence="1">
    <location>
        <begin position="147"/>
        <end position="176"/>
    </location>
</feature>